<evidence type="ECO:0000256" key="10">
    <source>
        <dbReference type="PIRSR" id="PIRSR611782-2"/>
    </source>
</evidence>
<dbReference type="PATRIC" id="fig|269796.9.peg.2769"/>
<dbReference type="EnsemblBacteria" id="ABC23459">
    <property type="protein sequence ID" value="ABC23459"/>
    <property type="gene ID" value="Rru_A2662"/>
</dbReference>
<dbReference type="Gene3D" id="2.30.42.10">
    <property type="match status" value="2"/>
</dbReference>
<dbReference type="eggNOG" id="COG0265">
    <property type="taxonomic scope" value="Bacteria"/>
</dbReference>
<evidence type="ECO:0000256" key="9">
    <source>
        <dbReference type="PIRSR" id="PIRSR611782-1"/>
    </source>
</evidence>
<dbReference type="SUPFAM" id="SSF50156">
    <property type="entry name" value="PDZ domain-like"/>
    <property type="match status" value="2"/>
</dbReference>
<evidence type="ECO:0000313" key="12">
    <source>
        <dbReference type="EMBL" id="ABC23459.1"/>
    </source>
</evidence>
<name>Q2RQY6_RHORT</name>
<dbReference type="Gene3D" id="2.40.10.120">
    <property type="match status" value="1"/>
</dbReference>
<dbReference type="GO" id="GO:0042597">
    <property type="term" value="C:periplasmic space"/>
    <property type="evidence" value="ECO:0007669"/>
    <property type="project" value="UniProtKB-SubCell"/>
</dbReference>
<dbReference type="SUPFAM" id="SSF50494">
    <property type="entry name" value="Trypsin-like serine proteases"/>
    <property type="match status" value="1"/>
</dbReference>
<dbReference type="PANTHER" id="PTHR22939">
    <property type="entry name" value="SERINE PROTEASE FAMILY S1C HTRA-RELATED"/>
    <property type="match status" value="1"/>
</dbReference>
<dbReference type="AlphaFoldDB" id="Q2RQY6"/>
<dbReference type="InterPro" id="IPR001478">
    <property type="entry name" value="PDZ"/>
</dbReference>
<dbReference type="NCBIfam" id="TIGR02037">
    <property type="entry name" value="degP_htrA_DO"/>
    <property type="match status" value="1"/>
</dbReference>
<proteinExistence type="inferred from homology"/>
<feature type="active site" description="Charge relay system" evidence="9">
    <location>
        <position position="239"/>
    </location>
</feature>
<keyword evidence="8" id="KW-0720">Serine protease</keyword>
<evidence type="ECO:0000256" key="2">
    <source>
        <dbReference type="ARBA" id="ARBA00010541"/>
    </source>
</evidence>
<evidence type="ECO:0000256" key="5">
    <source>
        <dbReference type="ARBA" id="ARBA00022737"/>
    </source>
</evidence>
<evidence type="ECO:0000259" key="11">
    <source>
        <dbReference type="PROSITE" id="PS50106"/>
    </source>
</evidence>
<evidence type="ECO:0000256" key="6">
    <source>
        <dbReference type="ARBA" id="ARBA00022764"/>
    </source>
</evidence>
<keyword evidence="13" id="KW-1185">Reference proteome</keyword>
<evidence type="ECO:0000256" key="8">
    <source>
        <dbReference type="ARBA" id="ARBA00022825"/>
    </source>
</evidence>
<feature type="binding site" evidence="10">
    <location>
        <position position="134"/>
    </location>
    <ligand>
        <name>substrate</name>
    </ligand>
</feature>
<dbReference type="InterPro" id="IPR041489">
    <property type="entry name" value="PDZ_6"/>
</dbReference>
<dbReference type="Pfam" id="PF13365">
    <property type="entry name" value="Trypsin_2"/>
    <property type="match status" value="1"/>
</dbReference>
<feature type="binding site" evidence="10">
    <location>
        <position position="164"/>
    </location>
    <ligand>
        <name>substrate</name>
    </ligand>
</feature>
<dbReference type="MEROPS" id="S01.442"/>
<dbReference type="STRING" id="269796.Rru_A2662"/>
<dbReference type="SMART" id="SM00228">
    <property type="entry name" value="PDZ"/>
    <property type="match status" value="2"/>
</dbReference>
<evidence type="ECO:0000256" key="3">
    <source>
        <dbReference type="ARBA" id="ARBA00022670"/>
    </source>
</evidence>
<feature type="binding site" evidence="10">
    <location>
        <begin position="294"/>
        <end position="298"/>
    </location>
    <ligand>
        <name>substrate</name>
    </ligand>
</feature>
<dbReference type="InterPro" id="IPR011782">
    <property type="entry name" value="Pept_S1C_Do"/>
</dbReference>
<dbReference type="Proteomes" id="UP000001929">
    <property type="component" value="Chromosome"/>
</dbReference>
<feature type="active site" description="Charge relay system" evidence="9">
    <location>
        <position position="134"/>
    </location>
</feature>
<dbReference type="InterPro" id="IPR009003">
    <property type="entry name" value="Peptidase_S1_PA"/>
</dbReference>
<dbReference type="EMBL" id="CP000230">
    <property type="protein sequence ID" value="ABC23459.1"/>
    <property type="molecule type" value="Genomic_DNA"/>
</dbReference>
<dbReference type="PANTHER" id="PTHR22939:SF129">
    <property type="entry name" value="SERINE PROTEASE HTRA2, MITOCHONDRIAL"/>
    <property type="match status" value="1"/>
</dbReference>
<comment type="subcellular location">
    <subcellularLocation>
        <location evidence="1">Periplasm</location>
    </subcellularLocation>
</comment>
<evidence type="ECO:0000256" key="1">
    <source>
        <dbReference type="ARBA" id="ARBA00004418"/>
    </source>
</evidence>
<dbReference type="Pfam" id="PF17820">
    <property type="entry name" value="PDZ_6"/>
    <property type="match status" value="1"/>
</dbReference>
<keyword evidence="5" id="KW-0677">Repeat</keyword>
<keyword evidence="3" id="KW-0645">Protease</keyword>
<dbReference type="Pfam" id="PF13180">
    <property type="entry name" value="PDZ_2"/>
    <property type="match status" value="1"/>
</dbReference>
<feature type="domain" description="PDZ" evidence="11">
    <location>
        <begin position="407"/>
        <end position="463"/>
    </location>
</feature>
<feature type="binding site" evidence="10">
    <location>
        <begin position="237"/>
        <end position="239"/>
    </location>
    <ligand>
        <name>substrate</name>
    </ligand>
</feature>
<keyword evidence="6" id="KW-0574">Periplasm</keyword>
<dbReference type="RefSeq" id="WP_011390412.1">
    <property type="nucleotide sequence ID" value="NC_007643.1"/>
</dbReference>
<gene>
    <name evidence="12" type="ordered locus">Rru_A2662</name>
</gene>
<dbReference type="PRINTS" id="PR00834">
    <property type="entry name" value="PROTEASES2C"/>
</dbReference>
<protein>
    <submittedName>
        <fullName evidence="12">Peptidase S1C, Do</fullName>
    </submittedName>
</protein>
<sequence>MIKAGEDRMDQSGRWARGVLAGASVAVLLAFGGPAAGAAEQVPGAGTAEQVPMAAAEIKLTFAPVVRAVAPAVVNIFSQRVITESQVPPMFADPLFRRFLEERGMLGKPRERVQRSLGSGVILRSEGVVVTNAHVVNGASEITVALNDRREFPAELVGLDPRADLAVLRIKSDTPLPSLALADGEPPEVGDLVLAIGNPFGVGQTVTSGIVSAQARTTAGISDYRFFIQTDAAINPGNSGGALVDLSGRLVGINTAIYSRDGGSVGIGFAIPVEMVRSVVEGILEDGKVRHPWLGADGQSVTTELASHMGLDRPLGVAITDVAKGGPAAKAGLAEGDVILALDGRPVFEGETLRYRIATHRPGDKVVLGIRRDGKDTTLAVTLEAPPEDPPRDTTLLKGSHPFDGAEVSNMNPALAEELGLEKASRGVTVTGLGDGVAARIGIRPGDRVIEVNGKAIDAVRDLKAAISKPSRVWQVVVDRDGRAVRLVLGG</sequence>
<evidence type="ECO:0000313" key="13">
    <source>
        <dbReference type="Proteomes" id="UP000001929"/>
    </source>
</evidence>
<dbReference type="GO" id="GO:0006508">
    <property type="term" value="P:proteolysis"/>
    <property type="evidence" value="ECO:0007669"/>
    <property type="project" value="UniProtKB-KW"/>
</dbReference>
<dbReference type="InterPro" id="IPR001940">
    <property type="entry name" value="Peptidase_S1C"/>
</dbReference>
<comment type="similarity">
    <text evidence="2">Belongs to the peptidase S1C family.</text>
</comment>
<feature type="domain" description="PDZ" evidence="11">
    <location>
        <begin position="316"/>
        <end position="385"/>
    </location>
</feature>
<dbReference type="KEGG" id="rru:Rru_A2662"/>
<dbReference type="HOGENOM" id="CLU_020120_1_1_5"/>
<evidence type="ECO:0000256" key="7">
    <source>
        <dbReference type="ARBA" id="ARBA00022801"/>
    </source>
</evidence>
<dbReference type="GO" id="GO:0004252">
    <property type="term" value="F:serine-type endopeptidase activity"/>
    <property type="evidence" value="ECO:0007669"/>
    <property type="project" value="InterPro"/>
</dbReference>
<keyword evidence="4" id="KW-0732">Signal</keyword>
<feature type="active site" description="Charge relay system" evidence="9">
    <location>
        <position position="164"/>
    </location>
</feature>
<reference evidence="12 13" key="1">
    <citation type="journal article" date="2011" name="Stand. Genomic Sci.">
        <title>Complete genome sequence of Rhodospirillum rubrum type strain (S1).</title>
        <authorList>
            <person name="Munk A.C."/>
            <person name="Copeland A."/>
            <person name="Lucas S."/>
            <person name="Lapidus A."/>
            <person name="Del Rio T.G."/>
            <person name="Barry K."/>
            <person name="Detter J.C."/>
            <person name="Hammon N."/>
            <person name="Israni S."/>
            <person name="Pitluck S."/>
            <person name="Brettin T."/>
            <person name="Bruce D."/>
            <person name="Han C."/>
            <person name="Tapia R."/>
            <person name="Gilna P."/>
            <person name="Schmutz J."/>
            <person name="Larimer F."/>
            <person name="Land M."/>
            <person name="Kyrpides N.C."/>
            <person name="Mavromatis K."/>
            <person name="Richardson P."/>
            <person name="Rohde M."/>
            <person name="Goker M."/>
            <person name="Klenk H.P."/>
            <person name="Zhang Y."/>
            <person name="Roberts G.P."/>
            <person name="Reslewic S."/>
            <person name="Schwartz D.C."/>
        </authorList>
    </citation>
    <scope>NUCLEOTIDE SEQUENCE [LARGE SCALE GENOMIC DNA]</scope>
    <source>
        <strain evidence="13">ATCC 11170 / ATH 1.1.1 / DSM 467 / LMG 4362 / NCIMB 8255 / S1</strain>
    </source>
</reference>
<evidence type="ECO:0000256" key="4">
    <source>
        <dbReference type="ARBA" id="ARBA00022729"/>
    </source>
</evidence>
<dbReference type="PhylomeDB" id="Q2RQY6"/>
<dbReference type="PROSITE" id="PS50106">
    <property type="entry name" value="PDZ"/>
    <property type="match status" value="2"/>
</dbReference>
<dbReference type="InterPro" id="IPR036034">
    <property type="entry name" value="PDZ_sf"/>
</dbReference>
<keyword evidence="7" id="KW-0378">Hydrolase</keyword>
<organism evidence="12 13">
    <name type="scientific">Rhodospirillum rubrum (strain ATCC 11170 / ATH 1.1.1 / DSM 467 / LMG 4362 / NCIMB 8255 / S1)</name>
    <dbReference type="NCBI Taxonomy" id="269796"/>
    <lineage>
        <taxon>Bacteria</taxon>
        <taxon>Pseudomonadati</taxon>
        <taxon>Pseudomonadota</taxon>
        <taxon>Alphaproteobacteria</taxon>
        <taxon>Rhodospirillales</taxon>
        <taxon>Rhodospirillaceae</taxon>
        <taxon>Rhodospirillum</taxon>
    </lineage>
</organism>
<accession>Q2RQY6</accession>